<protein>
    <submittedName>
        <fullName evidence="2">Uncharacterized protein</fullName>
    </submittedName>
</protein>
<accession>A0ABR4EU26</accession>
<name>A0ABR4EU26_9PEZI</name>
<feature type="compositionally biased region" description="Polar residues" evidence="1">
    <location>
        <begin position="12"/>
        <end position="25"/>
    </location>
</feature>
<evidence type="ECO:0000256" key="1">
    <source>
        <dbReference type="SAM" id="MobiDB-lite"/>
    </source>
</evidence>
<feature type="compositionally biased region" description="Acidic residues" evidence="1">
    <location>
        <begin position="51"/>
        <end position="61"/>
    </location>
</feature>
<feature type="compositionally biased region" description="Basic and acidic residues" evidence="1">
    <location>
        <begin position="26"/>
        <end position="48"/>
    </location>
</feature>
<reference evidence="2 3" key="1">
    <citation type="submission" date="2024-03" db="EMBL/GenBank/DDBJ databases">
        <title>A high-quality draft genome sequence of Diaporthe vaccinii, a causative agent of upright dieback and viscid rot disease in cranberry plants.</title>
        <authorList>
            <person name="Sarrasin M."/>
            <person name="Lang B.F."/>
            <person name="Burger G."/>
        </authorList>
    </citation>
    <scope>NUCLEOTIDE SEQUENCE [LARGE SCALE GENOMIC DNA]</scope>
    <source>
        <strain evidence="2 3">IS7</strain>
    </source>
</reference>
<feature type="region of interest" description="Disordered" evidence="1">
    <location>
        <begin position="1"/>
        <end position="110"/>
    </location>
</feature>
<organism evidence="2 3">
    <name type="scientific">Diaporthe vaccinii</name>
    <dbReference type="NCBI Taxonomy" id="105482"/>
    <lineage>
        <taxon>Eukaryota</taxon>
        <taxon>Fungi</taxon>
        <taxon>Dikarya</taxon>
        <taxon>Ascomycota</taxon>
        <taxon>Pezizomycotina</taxon>
        <taxon>Sordariomycetes</taxon>
        <taxon>Sordariomycetidae</taxon>
        <taxon>Diaporthales</taxon>
        <taxon>Diaporthaceae</taxon>
        <taxon>Diaporthe</taxon>
        <taxon>Diaporthe eres species complex</taxon>
    </lineage>
</organism>
<evidence type="ECO:0000313" key="2">
    <source>
        <dbReference type="EMBL" id="KAL2285927.1"/>
    </source>
</evidence>
<keyword evidence="3" id="KW-1185">Reference proteome</keyword>
<dbReference type="Proteomes" id="UP001600888">
    <property type="component" value="Unassembled WGS sequence"/>
</dbReference>
<dbReference type="EMBL" id="JBAWTH010000027">
    <property type="protein sequence ID" value="KAL2285927.1"/>
    <property type="molecule type" value="Genomic_DNA"/>
</dbReference>
<evidence type="ECO:0000313" key="3">
    <source>
        <dbReference type="Proteomes" id="UP001600888"/>
    </source>
</evidence>
<sequence length="227" mass="25531">MTPEREAEIISWNKTDGASSKASSPSKEDVHEPSPNSENDKDEARTSSESESSEEKDDADDSPPSPIIIRKKPVVRRPLEGYEDIELDACSDTSSIAGDEDNMGDENMDDDEEIMTDASSVYGYYGGDRTPDVEDPEYDEDRRWKLSEWKLSDEWKLSQELDDESDWETKPIKIPDRERAGLALDDHENTEAYMQMRTGQLLLEQPLPVEGSVEGSVEGQDVEMADC</sequence>
<proteinExistence type="predicted"/>
<gene>
    <name evidence="2" type="ORF">FJTKL_07419</name>
</gene>
<comment type="caution">
    <text evidence="2">The sequence shown here is derived from an EMBL/GenBank/DDBJ whole genome shotgun (WGS) entry which is preliminary data.</text>
</comment>
<feature type="compositionally biased region" description="Acidic residues" evidence="1">
    <location>
        <begin position="98"/>
        <end position="110"/>
    </location>
</feature>